<evidence type="ECO:0000256" key="8">
    <source>
        <dbReference type="SAM" id="Coils"/>
    </source>
</evidence>
<evidence type="ECO:0000259" key="10">
    <source>
        <dbReference type="Pfam" id="PF22528"/>
    </source>
</evidence>
<dbReference type="GO" id="GO:0042054">
    <property type="term" value="F:histone methyltransferase activity"/>
    <property type="evidence" value="ECO:0007669"/>
    <property type="project" value="TreeGrafter"/>
</dbReference>
<dbReference type="InterPro" id="IPR029063">
    <property type="entry name" value="SAM-dependent_MTases_sf"/>
</dbReference>
<dbReference type="SUPFAM" id="SSF57667">
    <property type="entry name" value="beta-beta-alpha zinc fingers"/>
    <property type="match status" value="1"/>
</dbReference>
<proteinExistence type="predicted"/>
<accession>A0A316W4B7</accession>
<evidence type="ECO:0000256" key="3">
    <source>
        <dbReference type="ARBA" id="ARBA00022679"/>
    </source>
</evidence>
<dbReference type="RefSeq" id="XP_025371739.1">
    <property type="nucleotide sequence ID" value="XM_025512417.1"/>
</dbReference>
<feature type="domain" description="Protein arginine N-methyltransferase" evidence="10">
    <location>
        <begin position="586"/>
        <end position="641"/>
    </location>
</feature>
<dbReference type="CDD" id="cd02440">
    <property type="entry name" value="AdoMet_MTases"/>
    <property type="match status" value="1"/>
</dbReference>
<keyword evidence="2 7" id="KW-0489">Methyltransferase</keyword>
<dbReference type="GO" id="GO:0005634">
    <property type="term" value="C:nucleus"/>
    <property type="evidence" value="ECO:0007669"/>
    <property type="project" value="TreeGrafter"/>
</dbReference>
<keyword evidence="12" id="KW-1185">Reference proteome</keyword>
<dbReference type="EC" id="2.1.1.319" evidence="1"/>
<dbReference type="GO" id="GO:0035242">
    <property type="term" value="F:protein-arginine omega-N asymmetric methyltransferase activity"/>
    <property type="evidence" value="ECO:0007669"/>
    <property type="project" value="UniProtKB-EC"/>
</dbReference>
<gene>
    <name evidence="11" type="ORF">IE81DRAFT_310505</name>
</gene>
<dbReference type="GeneID" id="37034287"/>
<evidence type="ECO:0000313" key="11">
    <source>
        <dbReference type="EMBL" id="PWN44579.1"/>
    </source>
</evidence>
<feature type="region of interest" description="Disordered" evidence="9">
    <location>
        <begin position="246"/>
        <end position="281"/>
    </location>
</feature>
<dbReference type="STRING" id="1522189.A0A316W4B7"/>
<dbReference type="Gene3D" id="3.40.50.150">
    <property type="entry name" value="Vaccinia Virus protein VP39"/>
    <property type="match status" value="1"/>
</dbReference>
<dbReference type="InParanoid" id="A0A316W4B7"/>
<evidence type="ECO:0000256" key="4">
    <source>
        <dbReference type="ARBA" id="ARBA00022691"/>
    </source>
</evidence>
<reference evidence="11 12" key="1">
    <citation type="journal article" date="2018" name="Mol. Biol. Evol.">
        <title>Broad Genomic Sampling Reveals a Smut Pathogenic Ancestry of the Fungal Clade Ustilaginomycotina.</title>
        <authorList>
            <person name="Kijpornyongpan T."/>
            <person name="Mondo S.J."/>
            <person name="Barry K."/>
            <person name="Sandor L."/>
            <person name="Lee J."/>
            <person name="Lipzen A."/>
            <person name="Pangilinan J."/>
            <person name="LaButti K."/>
            <person name="Hainaut M."/>
            <person name="Henrissat B."/>
            <person name="Grigoriev I.V."/>
            <person name="Spatafora J.W."/>
            <person name="Aime M.C."/>
        </authorList>
    </citation>
    <scope>NUCLEOTIDE SEQUENCE [LARGE SCALE GENOMIC DNA]</scope>
    <source>
        <strain evidence="11 12">MCA 4658</strain>
    </source>
</reference>
<evidence type="ECO:0000256" key="7">
    <source>
        <dbReference type="PROSITE-ProRule" id="PRU01015"/>
    </source>
</evidence>
<evidence type="ECO:0000256" key="2">
    <source>
        <dbReference type="ARBA" id="ARBA00022603"/>
    </source>
</evidence>
<feature type="compositionally biased region" description="Polar residues" evidence="9">
    <location>
        <begin position="1"/>
        <end position="11"/>
    </location>
</feature>
<name>A0A316W4B7_9BASI</name>
<dbReference type="FunFam" id="3.40.50.150:FF:000003">
    <property type="entry name" value="Blast:Protein arginine N-methyltransferase 1"/>
    <property type="match status" value="1"/>
</dbReference>
<dbReference type="EMBL" id="KZ819360">
    <property type="protein sequence ID" value="PWN44579.1"/>
    <property type="molecule type" value="Genomic_DNA"/>
</dbReference>
<sequence length="663" mass="72636">MVGPSSQQQPSKPRGPGAPRYEAQERSSEDGSASYHSDSSFDPEDDHDLGDWVSDEEEQQASGAVLKMQGNESLGYASTSQSYSSRKVRYLALFPNAHGQLDCFKTAQEALDDASGRGCDVVEVVARLQLDPLQTIRLLNRLRRTVLEPKVGQVEALSPRSVAELTGKEAWLDDDAELMPVKGAESDGLLQTDFDELIAQRDGPQDAAHPTRALRARIQELETLLQSSQLSFEDLRQRYMSALSLDTPAGHLSDKGKNRSDQATRTSDASREVPKRDDDSHYFTSYAGHDIHQTMISDVVRTLSYAKFLLHPRNASLIRGKTVMDVGCGSGILSLLAARAGAKEVIAIDASDVAERAEANVRQNGFATTIRVVKGKVEELKDELKAYEGSVDLLVSEWMGYFLLYESMLPSVLYARDTYLRSGGVLAPSHSRMTLAALSDKKLVTSRLDFWNDVHGFEMHSMRHGLEDEAWTEHVSSESIVSSVATIQDLPLEHIPSKQPNFVAPFSLIMSSSTAVHGFISWFDTWFSPNHLPLPPKGRQEMPGGEELAGLTPCETRTPELADVRGMNLRGGAIVDAASDEDGGEVVSFTTGPAGKETHWKQTLFILKEPIQASKGDVIEGTIHVSTSAGNSRELDVELHYITSPPTGAKAVRTETVQLFAVR</sequence>
<dbReference type="Pfam" id="PF06325">
    <property type="entry name" value="PrmA"/>
    <property type="match status" value="1"/>
</dbReference>
<comment type="catalytic activity">
    <reaction evidence="6">
        <text>L-arginyl-[protein] + S-adenosyl-L-methionine = N(omega)-methyl-L-arginyl-[protein] + S-adenosyl-L-homocysteine + H(+)</text>
        <dbReference type="Rhea" id="RHEA:48100"/>
        <dbReference type="Rhea" id="RHEA-COMP:10532"/>
        <dbReference type="Rhea" id="RHEA-COMP:11990"/>
        <dbReference type="ChEBI" id="CHEBI:15378"/>
        <dbReference type="ChEBI" id="CHEBI:29965"/>
        <dbReference type="ChEBI" id="CHEBI:57856"/>
        <dbReference type="ChEBI" id="CHEBI:59789"/>
        <dbReference type="ChEBI" id="CHEBI:65280"/>
    </reaction>
    <physiologicalReaction direction="left-to-right" evidence="6">
        <dbReference type="Rhea" id="RHEA:48101"/>
    </physiologicalReaction>
</comment>
<dbReference type="PANTHER" id="PTHR11006">
    <property type="entry name" value="PROTEIN ARGININE N-METHYLTRANSFERASE"/>
    <property type="match status" value="1"/>
</dbReference>
<organism evidence="11 12">
    <name type="scientific">Ceraceosorus guamensis</name>
    <dbReference type="NCBI Taxonomy" id="1522189"/>
    <lineage>
        <taxon>Eukaryota</taxon>
        <taxon>Fungi</taxon>
        <taxon>Dikarya</taxon>
        <taxon>Basidiomycota</taxon>
        <taxon>Ustilaginomycotina</taxon>
        <taxon>Exobasidiomycetes</taxon>
        <taxon>Ceraceosorales</taxon>
        <taxon>Ceraceosoraceae</taxon>
        <taxon>Ceraceosorus</taxon>
    </lineage>
</organism>
<evidence type="ECO:0000313" key="12">
    <source>
        <dbReference type="Proteomes" id="UP000245783"/>
    </source>
</evidence>
<dbReference type="InterPro" id="IPR036236">
    <property type="entry name" value="Znf_C2H2_sf"/>
</dbReference>
<dbReference type="PROSITE" id="PS51678">
    <property type="entry name" value="SAM_MT_PRMT"/>
    <property type="match status" value="1"/>
</dbReference>
<feature type="coiled-coil region" evidence="8">
    <location>
        <begin position="370"/>
        <end position="397"/>
    </location>
</feature>
<feature type="domain" description="Protein arginine N-methyltransferase" evidence="10">
    <location>
        <begin position="432"/>
        <end position="531"/>
    </location>
</feature>
<keyword evidence="3 7" id="KW-0808">Transferase</keyword>
<feature type="compositionally biased region" description="Acidic residues" evidence="9">
    <location>
        <begin position="41"/>
        <end position="59"/>
    </location>
</feature>
<comment type="catalytic activity">
    <reaction evidence="5">
        <text>L-arginyl-[protein] + 2 S-adenosyl-L-methionine = N(omega),N(omega)-dimethyl-L-arginyl-[protein] + 2 S-adenosyl-L-homocysteine + 2 H(+)</text>
        <dbReference type="Rhea" id="RHEA:48096"/>
        <dbReference type="Rhea" id="RHEA-COMP:10532"/>
        <dbReference type="Rhea" id="RHEA-COMP:11991"/>
        <dbReference type="ChEBI" id="CHEBI:15378"/>
        <dbReference type="ChEBI" id="CHEBI:29965"/>
        <dbReference type="ChEBI" id="CHEBI:57856"/>
        <dbReference type="ChEBI" id="CHEBI:59789"/>
        <dbReference type="ChEBI" id="CHEBI:61897"/>
        <dbReference type="EC" id="2.1.1.319"/>
    </reaction>
    <physiologicalReaction direction="left-to-right" evidence="5">
        <dbReference type="Rhea" id="RHEA:48097"/>
    </physiologicalReaction>
</comment>
<dbReference type="GO" id="GO:0032259">
    <property type="term" value="P:methylation"/>
    <property type="evidence" value="ECO:0007669"/>
    <property type="project" value="UniProtKB-KW"/>
</dbReference>
<evidence type="ECO:0000256" key="9">
    <source>
        <dbReference type="SAM" id="MobiDB-lite"/>
    </source>
</evidence>
<dbReference type="Gene3D" id="2.70.160.11">
    <property type="entry name" value="Hnrnp arginine n-methyltransferase1"/>
    <property type="match status" value="1"/>
</dbReference>
<dbReference type="Pfam" id="PF22528">
    <property type="entry name" value="PRMT_C"/>
    <property type="match status" value="2"/>
</dbReference>
<evidence type="ECO:0000256" key="6">
    <source>
        <dbReference type="ARBA" id="ARBA00049303"/>
    </source>
</evidence>
<feature type="compositionally biased region" description="Polar residues" evidence="9">
    <location>
        <begin position="30"/>
        <end position="40"/>
    </location>
</feature>
<keyword evidence="4 7" id="KW-0949">S-adenosyl-L-methionine</keyword>
<dbReference type="InterPro" id="IPR025799">
    <property type="entry name" value="Arg_MeTrfase"/>
</dbReference>
<protein>
    <recommendedName>
        <fullName evidence="1">type I protein arginine methyltransferase</fullName>
        <ecNumber evidence="1">2.1.1.319</ecNumber>
    </recommendedName>
</protein>
<dbReference type="AlphaFoldDB" id="A0A316W4B7"/>
<evidence type="ECO:0000256" key="1">
    <source>
        <dbReference type="ARBA" id="ARBA00011925"/>
    </source>
</evidence>
<evidence type="ECO:0000256" key="5">
    <source>
        <dbReference type="ARBA" id="ARBA00047384"/>
    </source>
</evidence>
<dbReference type="Proteomes" id="UP000245783">
    <property type="component" value="Unassembled WGS sequence"/>
</dbReference>
<feature type="region of interest" description="Disordered" evidence="9">
    <location>
        <begin position="1"/>
        <end position="62"/>
    </location>
</feature>
<dbReference type="InterPro" id="IPR055135">
    <property type="entry name" value="PRMT_dom"/>
</dbReference>
<dbReference type="SUPFAM" id="SSF53335">
    <property type="entry name" value="S-adenosyl-L-methionine-dependent methyltransferases"/>
    <property type="match status" value="1"/>
</dbReference>
<keyword evidence="8" id="KW-0175">Coiled coil</keyword>
<feature type="compositionally biased region" description="Basic and acidic residues" evidence="9">
    <location>
        <begin position="252"/>
        <end position="281"/>
    </location>
</feature>
<dbReference type="OrthoDB" id="7848332at2759"/>
<dbReference type="PANTHER" id="PTHR11006:SF53">
    <property type="entry name" value="PROTEIN ARGININE N-METHYLTRANSFERASE 3"/>
    <property type="match status" value="1"/>
</dbReference>